<proteinExistence type="predicted"/>
<keyword evidence="7" id="KW-1185">Reference proteome</keyword>
<comment type="caution">
    <text evidence="6">The sequence shown here is derived from an EMBL/GenBank/DDBJ whole genome shotgun (WGS) entry which is preliminary data.</text>
</comment>
<dbReference type="InterPro" id="IPR044736">
    <property type="entry name" value="Gid1/RanBPM/SPLA_SPRY"/>
</dbReference>
<feature type="compositionally biased region" description="Polar residues" evidence="4">
    <location>
        <begin position="829"/>
        <end position="846"/>
    </location>
</feature>
<dbReference type="PANTHER" id="PTHR24123">
    <property type="entry name" value="ANKYRIN REPEAT-CONTAINING"/>
    <property type="match status" value="1"/>
</dbReference>
<feature type="region of interest" description="Disordered" evidence="4">
    <location>
        <begin position="1511"/>
        <end position="1535"/>
    </location>
</feature>
<feature type="domain" description="B30.2/SPRY" evidence="5">
    <location>
        <begin position="1431"/>
        <end position="1663"/>
    </location>
</feature>
<dbReference type="Pfam" id="PF24883">
    <property type="entry name" value="NPHP3_N"/>
    <property type="match status" value="1"/>
</dbReference>
<dbReference type="SMART" id="SM00248">
    <property type="entry name" value="ANK"/>
    <property type="match status" value="12"/>
</dbReference>
<gene>
    <name evidence="6" type="ORF">PGQ11_009805</name>
</gene>
<name>A0ABR2I7P5_9PEZI</name>
<dbReference type="PROSITE" id="PS50088">
    <property type="entry name" value="ANK_REPEAT"/>
    <property type="match status" value="5"/>
</dbReference>
<evidence type="ECO:0000256" key="1">
    <source>
        <dbReference type="ARBA" id="ARBA00022737"/>
    </source>
</evidence>
<feature type="repeat" description="ANK" evidence="3">
    <location>
        <begin position="1176"/>
        <end position="1208"/>
    </location>
</feature>
<accession>A0ABR2I7P5</accession>
<feature type="region of interest" description="Disordered" evidence="4">
    <location>
        <begin position="829"/>
        <end position="887"/>
    </location>
</feature>
<feature type="compositionally biased region" description="Low complexity" evidence="4">
    <location>
        <begin position="1512"/>
        <end position="1532"/>
    </location>
</feature>
<feature type="repeat" description="ANK" evidence="3">
    <location>
        <begin position="1106"/>
        <end position="1141"/>
    </location>
</feature>
<dbReference type="InterPro" id="IPR013320">
    <property type="entry name" value="ConA-like_dom_sf"/>
</dbReference>
<feature type="repeat" description="ANK" evidence="3">
    <location>
        <begin position="995"/>
        <end position="1028"/>
    </location>
</feature>
<protein>
    <submittedName>
        <fullName evidence="6">Ankyrin repeat-containing domain protein</fullName>
    </submittedName>
</protein>
<dbReference type="Pfam" id="PF00023">
    <property type="entry name" value="Ank"/>
    <property type="match status" value="1"/>
</dbReference>
<dbReference type="PROSITE" id="PS50297">
    <property type="entry name" value="ANK_REP_REGION"/>
    <property type="match status" value="4"/>
</dbReference>
<reference evidence="6 7" key="1">
    <citation type="journal article" date="2024" name="IMA Fungus">
        <title>Apiospora arundinis, a panoply of carbohydrate-active enzymes and secondary metabolites.</title>
        <authorList>
            <person name="Sorensen T."/>
            <person name="Petersen C."/>
            <person name="Muurmann A.T."/>
            <person name="Christiansen J.V."/>
            <person name="Brundto M.L."/>
            <person name="Overgaard C.K."/>
            <person name="Boysen A.T."/>
            <person name="Wollenberg R.D."/>
            <person name="Larsen T.O."/>
            <person name="Sorensen J.L."/>
            <person name="Nielsen K.L."/>
            <person name="Sondergaard T.E."/>
        </authorList>
    </citation>
    <scope>NUCLEOTIDE SEQUENCE [LARGE SCALE GENOMIC DNA]</scope>
    <source>
        <strain evidence="6 7">AAU 773</strain>
    </source>
</reference>
<evidence type="ECO:0000256" key="4">
    <source>
        <dbReference type="SAM" id="MobiDB-lite"/>
    </source>
</evidence>
<evidence type="ECO:0000259" key="5">
    <source>
        <dbReference type="PROSITE" id="PS50188"/>
    </source>
</evidence>
<dbReference type="CDD" id="cd12885">
    <property type="entry name" value="SPRY_RanBP_like"/>
    <property type="match status" value="1"/>
</dbReference>
<evidence type="ECO:0000256" key="2">
    <source>
        <dbReference type="ARBA" id="ARBA00023043"/>
    </source>
</evidence>
<dbReference type="SUPFAM" id="SSF48403">
    <property type="entry name" value="Ankyrin repeat"/>
    <property type="match status" value="3"/>
</dbReference>
<dbReference type="EMBL" id="JAPCWZ010000006">
    <property type="protein sequence ID" value="KAK8859071.1"/>
    <property type="molecule type" value="Genomic_DNA"/>
</dbReference>
<dbReference type="InterPro" id="IPR036770">
    <property type="entry name" value="Ankyrin_rpt-contain_sf"/>
</dbReference>
<dbReference type="InterPro" id="IPR003877">
    <property type="entry name" value="SPRY_dom"/>
</dbReference>
<dbReference type="InterPro" id="IPR043136">
    <property type="entry name" value="B30.2/SPRY_sf"/>
</dbReference>
<evidence type="ECO:0000313" key="7">
    <source>
        <dbReference type="Proteomes" id="UP001390339"/>
    </source>
</evidence>
<dbReference type="InterPro" id="IPR056884">
    <property type="entry name" value="NPHP3-like_N"/>
</dbReference>
<dbReference type="Pfam" id="PF12796">
    <property type="entry name" value="Ank_2"/>
    <property type="match status" value="2"/>
</dbReference>
<dbReference type="InterPro" id="IPR027417">
    <property type="entry name" value="P-loop_NTPase"/>
</dbReference>
<evidence type="ECO:0000313" key="6">
    <source>
        <dbReference type="EMBL" id="KAK8859071.1"/>
    </source>
</evidence>
<feature type="repeat" description="ANK" evidence="3">
    <location>
        <begin position="1324"/>
        <end position="1356"/>
    </location>
</feature>
<dbReference type="SUPFAM" id="SSF49899">
    <property type="entry name" value="Concanavalin A-like lectins/glucanases"/>
    <property type="match status" value="1"/>
</dbReference>
<dbReference type="InterPro" id="IPR002110">
    <property type="entry name" value="Ankyrin_rpt"/>
</dbReference>
<feature type="repeat" description="ANK" evidence="3">
    <location>
        <begin position="1209"/>
        <end position="1234"/>
    </location>
</feature>
<dbReference type="Gene3D" id="1.25.40.20">
    <property type="entry name" value="Ankyrin repeat-containing domain"/>
    <property type="match status" value="3"/>
</dbReference>
<dbReference type="InterPro" id="IPR051165">
    <property type="entry name" value="Multifunctional_ANK_Repeat"/>
</dbReference>
<organism evidence="6 7">
    <name type="scientific">Apiospora arundinis</name>
    <dbReference type="NCBI Taxonomy" id="335852"/>
    <lineage>
        <taxon>Eukaryota</taxon>
        <taxon>Fungi</taxon>
        <taxon>Dikarya</taxon>
        <taxon>Ascomycota</taxon>
        <taxon>Pezizomycotina</taxon>
        <taxon>Sordariomycetes</taxon>
        <taxon>Xylariomycetidae</taxon>
        <taxon>Amphisphaeriales</taxon>
        <taxon>Apiosporaceae</taxon>
        <taxon>Apiospora</taxon>
    </lineage>
</organism>
<dbReference type="SMART" id="SM00449">
    <property type="entry name" value="SPRY"/>
    <property type="match status" value="1"/>
</dbReference>
<keyword evidence="2 3" id="KW-0040">ANK repeat</keyword>
<feature type="compositionally biased region" description="Acidic residues" evidence="4">
    <location>
        <begin position="864"/>
        <end position="884"/>
    </location>
</feature>
<dbReference type="PANTHER" id="PTHR24123:SF33">
    <property type="entry name" value="PROTEIN HOS4"/>
    <property type="match status" value="1"/>
</dbReference>
<dbReference type="Pfam" id="PF00622">
    <property type="entry name" value="SPRY"/>
    <property type="match status" value="1"/>
</dbReference>
<keyword evidence="1" id="KW-0677">Repeat</keyword>
<dbReference type="Gene3D" id="3.40.50.300">
    <property type="entry name" value="P-loop containing nucleotide triphosphate hydrolases"/>
    <property type="match status" value="1"/>
</dbReference>
<dbReference type="Gene3D" id="2.60.120.920">
    <property type="match status" value="1"/>
</dbReference>
<dbReference type="PROSITE" id="PS50188">
    <property type="entry name" value="B302_SPRY"/>
    <property type="match status" value="1"/>
</dbReference>
<dbReference type="Proteomes" id="UP001390339">
    <property type="component" value="Unassembled WGS sequence"/>
</dbReference>
<dbReference type="InterPro" id="IPR001870">
    <property type="entry name" value="B30.2/SPRY"/>
</dbReference>
<sequence length="1693" mass="187048">MASSTLYRNALAKFQNEAQVQYKDAKTRGLLVQFLSERGTPEDSRAAAENLGKDSAQKYGDRHVAGDTKISGVWIQNILGNINNFISVGNYAMKGAPESVGLAWFAVKLTLSAIQSNFELYGLFGSGLTDITEIMIIIPHYDRLYDERSKPGWKPNEVVNKLFDDIVNAYTAVLRFAFSVKRHIEGDKLDKLRHGFKDFFGASKSKFDDRIKEIAVLKKKVLKDTQAAFEKRSLDSLASLGDITHSMKNTIDDIRDFQPTLLNLQQSQLEIMKGVESKMDDLLHKMKAKTPWDLAVQDFDRIKDRMRVPPSNTSAALQRLLAAKFPDTCQWVLEDEIYRDWEASDFNSALCLTGAKGSGKSTILAFVHEHLSGRSGTDRRAILYASCELDAGSSKTNKEPPKLAAIYNALLLQVLQLAVTDAEDVSLLESCNKVFDIPKGKSDKESKGAKPGTQKAEYLPRFEDAVIKLASSLRIDIYIVLDAVEKLGDEEQRELSEALRSISEAPRHASAQHVRTIAGCTVSMPFYYEMNRTAIDVNAHHRADMHTKVIDALRGVPGLSEAEMLEACHEILDRAGHSFGYLIDVAIPFLQEPFSGSLSDRLKGLPEGIKSIFKQALDALPSNKAGLLRTAVSWTLFTPPGDNLPTLEEISDAFHGAYEDTSREYHDDSSSSTHAGFPVATELFRKQIQDVAGPFLTIYNERFVNLQDWEQIPTFCEDAGNEPHKYDESHSPGQYCDRCKTQLSQSNSLAFKEKDEHLQRALTCLRRLNNPLFQRRAGLLEDIAGTEHPDAKTSENGDDITTNYPEAKAVEAQDFSDDNKLALGQELSSVTEPDSKGSGNDGSSEVQTEDLPDAHDDSGYLTDESQDEEDKEDDEPEKEIDDYDYVPNRLANDGTHIRYEIVYWPYHLRQAEELSTPEERVGNGHWTDVIAELEMLTSNRVVFDNWQRKFYVARGSAAGYMCDPRSPLHVAAYMGLVTWAERLIAQGHTVNEISGERTALQVASDKADCRPMLKLLLKHGGDPNFESDDCMPAFHWWLLSDSSLETIQLMLDHGGDPTLVTGQKHGGWNLLHYFAGSGDSPEALTLLLEHAPAESRLGLVNATTPSGITPLHILLLWGRSVPIPLLKSFLDHGADINKDDDNSSRTLQVACVIGKLECVRSIFEFNIEEIDDLDNDGDTALHQACLNGHPKCLDLVAEKGADINLANKLRRTPLHDAAKGGFTECVRILLQRGAISQCYDIHDRTPFFDACQSESEEAANLIFVALIDAKVPISEVNKSTKGGRTPLRQASSRGFDGVAGLVIKAARDEENVACLEVDKQDAKKGMNALHRASMHGHAECARLLLDIGAKASLKTNDGKTALVLAYESWSKVLDQPGYEDIICMLIEKEPEAAKTDAELHAICAVNGSTRLLEQLHNIGTDLHRQDSYGWTPLELARNANQVEVEFFLRKGGMLPSRWMGTDDVLSEDGLIVTLAAKRKRFCISADKPLPANVDSYYFEVQFLGSSASTAANGNDVSSNGGGSDDNVNNSSSDIKDSQNQYPIVAIGFCTYRGAPIDFPGWPPRRDALSVRSWGYHGDDGGFFSSRDGTGISSGLQRAAGPTYGLPGDTVGCGVDVAKRKIWFTHNGKRLAEYEFTDVQGRLFPVLGLEEAVRLETRFRGPFLYEGETVVAGMVEGNDGKVDDQGLTIKGEGF</sequence>
<evidence type="ECO:0000256" key="3">
    <source>
        <dbReference type="PROSITE-ProRule" id="PRU00023"/>
    </source>
</evidence>